<dbReference type="AlphaFoldDB" id="U1RIU4"/>
<proteinExistence type="predicted"/>
<dbReference type="HOGENOM" id="CLU_3264483_0_0_11"/>
<protein>
    <submittedName>
        <fullName evidence="1">Uncharacterized protein</fullName>
    </submittedName>
</protein>
<reference evidence="1 2" key="1">
    <citation type="submission" date="2013-06" db="EMBL/GenBank/DDBJ databases">
        <authorList>
            <person name="Weinstock G."/>
            <person name="Sodergren E."/>
            <person name="Lobos E.A."/>
            <person name="Fulton L."/>
            <person name="Fulton R."/>
            <person name="Courtney L."/>
            <person name="Fronick C."/>
            <person name="O'Laughlin M."/>
            <person name="Godfrey J."/>
            <person name="Wilson R.M."/>
            <person name="Miner T."/>
            <person name="Farmer C."/>
            <person name="Delehaunty K."/>
            <person name="Cordes M."/>
            <person name="Minx P."/>
            <person name="Tomlinson C."/>
            <person name="Chen J."/>
            <person name="Wollam A."/>
            <person name="Pepin K.H."/>
            <person name="Bhonagiri V."/>
            <person name="Zhang X."/>
            <person name="Warren W."/>
            <person name="Mitreva M."/>
            <person name="Mardis E.R."/>
            <person name="Wilson R.K."/>
        </authorList>
    </citation>
    <scope>NUCLEOTIDE SEQUENCE [LARGE SCALE GENOMIC DNA]</scope>
    <source>
        <strain evidence="1 2">F0510</strain>
    </source>
</reference>
<organism evidence="1 2">
    <name type="scientific">Actinomyces johnsonii F0510</name>
    <dbReference type="NCBI Taxonomy" id="1227262"/>
    <lineage>
        <taxon>Bacteria</taxon>
        <taxon>Bacillati</taxon>
        <taxon>Actinomycetota</taxon>
        <taxon>Actinomycetes</taxon>
        <taxon>Actinomycetales</taxon>
        <taxon>Actinomycetaceae</taxon>
        <taxon>Actinomyces</taxon>
    </lineage>
</organism>
<evidence type="ECO:0000313" key="2">
    <source>
        <dbReference type="Proteomes" id="UP000016498"/>
    </source>
</evidence>
<dbReference type="Proteomes" id="UP000016498">
    <property type="component" value="Unassembled WGS sequence"/>
</dbReference>
<name>U1RIU4_9ACTO</name>
<accession>U1RIU4</accession>
<comment type="caution">
    <text evidence="1">The sequence shown here is derived from an EMBL/GenBank/DDBJ whole genome shotgun (WGS) entry which is preliminary data.</text>
</comment>
<dbReference type="EMBL" id="AWSD01000184">
    <property type="protein sequence ID" value="ERH18377.1"/>
    <property type="molecule type" value="Genomic_DNA"/>
</dbReference>
<sequence>MDELTTGSLCGSQPDHIFARVVLPINAHEPPSAPSWARHRP</sequence>
<evidence type="ECO:0000313" key="1">
    <source>
        <dbReference type="EMBL" id="ERH18377.1"/>
    </source>
</evidence>
<gene>
    <name evidence="1" type="ORF">HMPREF1549_01773</name>
</gene>